<dbReference type="Proteomes" id="UP000242329">
    <property type="component" value="Unassembled WGS sequence"/>
</dbReference>
<dbReference type="Pfam" id="PF19842">
    <property type="entry name" value="YqeC"/>
    <property type="match status" value="1"/>
</dbReference>
<dbReference type="InterPro" id="IPR029044">
    <property type="entry name" value="Nucleotide-diphossugar_trans"/>
</dbReference>
<gene>
    <name evidence="2" type="ORF">SAMN02745221_00641</name>
</gene>
<dbReference type="EMBL" id="FQWY01000007">
    <property type="protein sequence ID" value="SHG62854.1"/>
    <property type="molecule type" value="Genomic_DNA"/>
</dbReference>
<dbReference type="OrthoDB" id="9797742at2"/>
<dbReference type="CDD" id="cd04182">
    <property type="entry name" value="GT_2_like_f"/>
    <property type="match status" value="1"/>
</dbReference>
<reference evidence="3" key="1">
    <citation type="submission" date="2016-11" db="EMBL/GenBank/DDBJ databases">
        <authorList>
            <person name="Varghese N."/>
            <person name="Submissions S."/>
        </authorList>
    </citation>
    <scope>NUCLEOTIDE SEQUENCE [LARGE SCALE GENOMIC DNA]</scope>
    <source>
        <strain evidence="3">DSM 11003</strain>
    </source>
</reference>
<dbReference type="Pfam" id="PF12804">
    <property type="entry name" value="NTP_transf_3"/>
    <property type="match status" value="1"/>
</dbReference>
<organism evidence="2 3">
    <name type="scientific">Thermosyntropha lipolytica DSM 11003</name>
    <dbReference type="NCBI Taxonomy" id="1123382"/>
    <lineage>
        <taxon>Bacteria</taxon>
        <taxon>Bacillati</taxon>
        <taxon>Bacillota</taxon>
        <taxon>Clostridia</taxon>
        <taxon>Eubacteriales</taxon>
        <taxon>Syntrophomonadaceae</taxon>
        <taxon>Thermosyntropha</taxon>
    </lineage>
</organism>
<accession>A0A1M5LCL5</accession>
<dbReference type="AlphaFoldDB" id="A0A1M5LCL5"/>
<dbReference type="InterPro" id="IPR017587">
    <property type="entry name" value="YqeC"/>
</dbReference>
<evidence type="ECO:0000259" key="1">
    <source>
        <dbReference type="Pfam" id="PF12804"/>
    </source>
</evidence>
<dbReference type="Gene3D" id="3.90.550.10">
    <property type="entry name" value="Spore Coat Polysaccharide Biosynthesis Protein SpsA, Chain A"/>
    <property type="match status" value="1"/>
</dbReference>
<keyword evidence="2" id="KW-0548">Nucleotidyltransferase</keyword>
<protein>
    <submittedName>
        <fullName evidence="2">Molybdenum cofactor cytidylyltransferase</fullName>
    </submittedName>
</protein>
<keyword evidence="2" id="KW-0808">Transferase</keyword>
<keyword evidence="3" id="KW-1185">Reference proteome</keyword>
<dbReference type="PANTHER" id="PTHR43777">
    <property type="entry name" value="MOLYBDENUM COFACTOR CYTIDYLYLTRANSFERASE"/>
    <property type="match status" value="1"/>
</dbReference>
<dbReference type="RefSeq" id="WP_084728301.1">
    <property type="nucleotide sequence ID" value="NZ_FQWY01000007.1"/>
</dbReference>
<dbReference type="SUPFAM" id="SSF53448">
    <property type="entry name" value="Nucleotide-diphospho-sugar transferases"/>
    <property type="match status" value="1"/>
</dbReference>
<feature type="domain" description="MobA-like NTP transferase" evidence="1">
    <location>
        <begin position="254"/>
        <end position="412"/>
    </location>
</feature>
<dbReference type="STRING" id="1123382.SAMN02745221_00641"/>
<proteinExistence type="predicted"/>
<evidence type="ECO:0000313" key="3">
    <source>
        <dbReference type="Proteomes" id="UP000242329"/>
    </source>
</evidence>
<sequence length="446" mass="49845">MFMDNFDFANDKKEMISFVGGGGKTSSIFKLAHELKAKNKRILVTTTTKIMVPKPEDFDELVIIPEPKLNVLQPEQGTITVLGREFLNKGEKLAGVNPGFLDDIFRSRYFDYILVEADGAKQKSLKAPAADEPVVPSLTTKTVGVIGLRVLNRKVDDEVFRSEIFKNLCGAGDIVNLEQIFKLITLPAGLFKNIPEKAEKYLFLNQVEGEPVKKAAFMLADMLGKAEFYLDGLIIGSLKEEKFYPHPQREKITGIIMAAGFSERMGQDKLLLPLKEGFSLVEKVIKEASLSDLDEVILVYQNPAVKEIGEKYGVKTVFNPEAFKGQSISVKIGIKASEPVADGYMFIPGDMPFLDKDLINKLLAVFKKSTFPIIVPFYDDDPGMPTVFSRSLRSELLNITGDEGGRSIIRKNPGKIKKVYIDKGFKGLDIDTPEELKKYMDYQEME</sequence>
<dbReference type="GO" id="GO:0016779">
    <property type="term" value="F:nucleotidyltransferase activity"/>
    <property type="evidence" value="ECO:0007669"/>
    <property type="project" value="UniProtKB-KW"/>
</dbReference>
<name>A0A1M5LCL5_9FIRM</name>
<dbReference type="NCBIfam" id="TIGR03172">
    <property type="entry name" value="selenium cofactor biosynthesis protein YqeC"/>
    <property type="match status" value="1"/>
</dbReference>
<dbReference type="InterPro" id="IPR025877">
    <property type="entry name" value="MobA-like_NTP_Trfase"/>
</dbReference>
<evidence type="ECO:0000313" key="2">
    <source>
        <dbReference type="EMBL" id="SHG62854.1"/>
    </source>
</evidence>
<dbReference type="PANTHER" id="PTHR43777:SF1">
    <property type="entry name" value="MOLYBDENUM COFACTOR CYTIDYLYLTRANSFERASE"/>
    <property type="match status" value="1"/>
</dbReference>